<gene>
    <name evidence="1" type="ORF">SURPRISE13_082</name>
</gene>
<dbReference type="InterPro" id="IPR012668">
    <property type="entry name" value="CHP02466"/>
</dbReference>
<proteinExistence type="predicted"/>
<evidence type="ECO:0000313" key="1">
    <source>
        <dbReference type="EMBL" id="XBS47663.1"/>
    </source>
</evidence>
<sequence>MSKQLLTKWVTPIAQSLDTRSVKVAAEMLDEVMVHPNIMKDVKVGSLRISDCLEEFPICTSYIQNVLRPEVDMYVRGAFSHTPKNLRWSAWVHTCLNGNGLVPHYHMGDEHVASIFYLTESKAGLFIRNPLANQIRNWPQEILTGPHMRDICIDPRPGKFVAFPTYLDHYVMAAEPDFRVSIAIDWCFE</sequence>
<dbReference type="EMBL" id="PP856017">
    <property type="protein sequence ID" value="XBS47663.1"/>
    <property type="molecule type" value="Genomic_DNA"/>
</dbReference>
<dbReference type="Gene3D" id="2.60.120.620">
    <property type="entry name" value="q2cbj1_9rhob like domain"/>
    <property type="match status" value="1"/>
</dbReference>
<dbReference type="Pfam" id="PF13759">
    <property type="entry name" value="2OG-FeII_Oxy_5"/>
    <property type="match status" value="1"/>
</dbReference>
<organism evidence="1">
    <name type="scientific">Burkholderia phage vB_BgluM-SURPRISE13</name>
    <dbReference type="NCBI Taxonomy" id="3159457"/>
    <lineage>
        <taxon>Viruses</taxon>
    </lineage>
</organism>
<name>A0AAU7PGP5_9VIRU</name>
<reference evidence="1" key="1">
    <citation type="submission" date="2024-05" db="EMBL/GenBank/DDBJ databases">
        <title>Isolation and characterization of the novel Burkholderia jumbo bacteriophage Surprise13.</title>
        <authorList>
            <person name="Supina B.S.I."/>
            <person name="Dennis J."/>
        </authorList>
    </citation>
    <scope>NUCLEOTIDE SEQUENCE</scope>
</reference>
<protein>
    <submittedName>
        <fullName evidence="1">2OG-Fe(II) oxygenase family protein</fullName>
    </submittedName>
</protein>
<accession>A0AAU7PGP5</accession>